<dbReference type="InterPro" id="IPR013785">
    <property type="entry name" value="Aldolase_TIM"/>
</dbReference>
<dbReference type="KEGG" id="ahw:NCTC11636_01047"/>
<reference evidence="2 3" key="1">
    <citation type="submission" date="2018-12" db="EMBL/GenBank/DDBJ databases">
        <authorList>
            <consortium name="Pathogen Informatics"/>
        </authorList>
    </citation>
    <scope>NUCLEOTIDE SEQUENCE [LARGE SCALE GENOMIC DNA]</scope>
    <source>
        <strain evidence="2 3">NCTC11636</strain>
    </source>
</reference>
<dbReference type="Proteomes" id="UP000266895">
    <property type="component" value="Chromosome"/>
</dbReference>
<keyword evidence="3" id="KW-1185">Reference proteome</keyword>
<dbReference type="Gene3D" id="3.20.20.70">
    <property type="entry name" value="Aldolase class I"/>
    <property type="match status" value="1"/>
</dbReference>
<gene>
    <name evidence="2" type="primary">tal</name>
    <name evidence="2" type="ORF">NCTC11636_01047</name>
</gene>
<dbReference type="EMBL" id="LR134350">
    <property type="protein sequence ID" value="VEG27471.1"/>
    <property type="molecule type" value="Genomic_DNA"/>
</dbReference>
<dbReference type="EC" id="2.2.1.2" evidence="2"/>
<dbReference type="Pfam" id="PF00923">
    <property type="entry name" value="TAL_FSA"/>
    <property type="match status" value="1"/>
</dbReference>
<dbReference type="GO" id="GO:0005975">
    <property type="term" value="P:carbohydrate metabolic process"/>
    <property type="evidence" value="ECO:0007669"/>
    <property type="project" value="InterPro"/>
</dbReference>
<proteinExistence type="predicted"/>
<protein>
    <submittedName>
        <fullName evidence="2">Transaldolase</fullName>
        <ecNumber evidence="2">2.2.1.2</ecNumber>
    </submittedName>
</protein>
<dbReference type="AlphaFoldDB" id="A0A3S4RW33"/>
<evidence type="ECO:0000313" key="3">
    <source>
        <dbReference type="Proteomes" id="UP000266895"/>
    </source>
</evidence>
<evidence type="ECO:0000256" key="1">
    <source>
        <dbReference type="ARBA" id="ARBA00023270"/>
    </source>
</evidence>
<dbReference type="SUPFAM" id="SSF51569">
    <property type="entry name" value="Aldolase"/>
    <property type="match status" value="1"/>
</dbReference>
<evidence type="ECO:0000313" key="2">
    <source>
        <dbReference type="EMBL" id="VEG27471.1"/>
    </source>
</evidence>
<dbReference type="PANTHER" id="PTHR10683">
    <property type="entry name" value="TRANSALDOLASE"/>
    <property type="match status" value="1"/>
</dbReference>
<dbReference type="InterPro" id="IPR001585">
    <property type="entry name" value="TAL/FSA"/>
</dbReference>
<keyword evidence="2" id="KW-0808">Transferase</keyword>
<dbReference type="GO" id="GO:0004801">
    <property type="term" value="F:transaldolase activity"/>
    <property type="evidence" value="ECO:0007669"/>
    <property type="project" value="UniProtKB-EC"/>
</dbReference>
<keyword evidence="1" id="KW-0704">Schiff base</keyword>
<accession>A0A3S4RW33</accession>
<organism evidence="2 3">
    <name type="scientific">Actinomyces howellii</name>
    <dbReference type="NCBI Taxonomy" id="52771"/>
    <lineage>
        <taxon>Bacteria</taxon>
        <taxon>Bacillati</taxon>
        <taxon>Actinomycetota</taxon>
        <taxon>Actinomycetes</taxon>
        <taxon>Actinomycetales</taxon>
        <taxon>Actinomycetaceae</taxon>
        <taxon>Actinomyces</taxon>
    </lineage>
</organism>
<sequence>MSLTSTEYTPGPLLTAARTTPTALWNDSADPDELRQSIAFGGVGATCNPTIAYTCINQKKERWLPRIAQIAQERPEASESEIGWQVVREMSIEGAALYEDIFEEHKGRNGRLSMQTDPRLARSATALADQAEEFSGLAKNIIVKIPATSTGIEAIEEATYRGVSVNVTVSFTVAQAVRAGEAIERGLARREAEGKDVSTMGPVVTIMVGRLDDWLKIVAKREQLFLDPGHLEWAGVAAFKRAYQEFQARGLRARLLSAAFRNVMHWSELVGGDVVISPPFAWQALINASDYTVEPRMDRPVDADIMRTLLSIPEFVRAYEPEGLSVEEFDTFGATVRTLRGFLAADADLDALVRDVIMPEP</sequence>
<name>A0A3S4RW33_9ACTO</name>
<dbReference type="RefSeq" id="WP_126382199.1">
    <property type="nucleotide sequence ID" value="NZ_LR134350.1"/>
</dbReference>
<dbReference type="OrthoDB" id="9809101at2"/>